<evidence type="ECO:0000256" key="1">
    <source>
        <dbReference type="ARBA" id="ARBA00009820"/>
    </source>
</evidence>
<dbReference type="InterPro" id="IPR002102">
    <property type="entry name" value="Cohesin_dom"/>
</dbReference>
<comment type="caution">
    <text evidence="4">The sequence shown here is derived from an EMBL/GenBank/DDBJ whole genome shotgun (WGS) entry which is preliminary data.</text>
</comment>
<feature type="domain" description="Cohesin" evidence="3">
    <location>
        <begin position="27"/>
        <end position="153"/>
    </location>
</feature>
<dbReference type="InterPro" id="IPR011042">
    <property type="entry name" value="6-blade_b-propeller_TolB-like"/>
</dbReference>
<keyword evidence="2" id="KW-0732">Signal</keyword>
<comment type="similarity">
    <text evidence="1">Belongs to the TolB family.</text>
</comment>
<evidence type="ECO:0000256" key="2">
    <source>
        <dbReference type="SAM" id="SignalP"/>
    </source>
</evidence>
<proteinExistence type="inferred from homology"/>
<dbReference type="RefSeq" id="WP_184742335.1">
    <property type="nucleotide sequence ID" value="NZ_JACHGJ010000001.1"/>
</dbReference>
<dbReference type="Pfam" id="PF07676">
    <property type="entry name" value="PD40"/>
    <property type="match status" value="1"/>
</dbReference>
<feature type="signal peptide" evidence="2">
    <location>
        <begin position="1"/>
        <end position="22"/>
    </location>
</feature>
<evidence type="ECO:0000259" key="3">
    <source>
        <dbReference type="Pfam" id="PF00963"/>
    </source>
</evidence>
<dbReference type="InterPro" id="IPR013320">
    <property type="entry name" value="ConA-like_dom_sf"/>
</dbReference>
<accession>A0A841R5N9</accession>
<organism evidence="4 5">
    <name type="scientific">Spirochaeta isovalerica</name>
    <dbReference type="NCBI Taxonomy" id="150"/>
    <lineage>
        <taxon>Bacteria</taxon>
        <taxon>Pseudomonadati</taxon>
        <taxon>Spirochaetota</taxon>
        <taxon>Spirochaetia</taxon>
        <taxon>Spirochaetales</taxon>
        <taxon>Spirochaetaceae</taxon>
        <taxon>Spirochaeta</taxon>
    </lineage>
</organism>
<dbReference type="CDD" id="cd08547">
    <property type="entry name" value="Type_II_cohesin"/>
    <property type="match status" value="1"/>
</dbReference>
<dbReference type="PANTHER" id="PTHR36842">
    <property type="entry name" value="PROTEIN TOLB HOMOLOG"/>
    <property type="match status" value="1"/>
</dbReference>
<dbReference type="SUPFAM" id="SSF49384">
    <property type="entry name" value="Carbohydrate-binding domain"/>
    <property type="match status" value="1"/>
</dbReference>
<evidence type="ECO:0000313" key="4">
    <source>
        <dbReference type="EMBL" id="MBB6478467.1"/>
    </source>
</evidence>
<reference evidence="4 5" key="1">
    <citation type="submission" date="2020-08" db="EMBL/GenBank/DDBJ databases">
        <title>Genomic Encyclopedia of Type Strains, Phase IV (KMG-IV): sequencing the most valuable type-strain genomes for metagenomic binning, comparative biology and taxonomic classification.</title>
        <authorList>
            <person name="Goeker M."/>
        </authorList>
    </citation>
    <scope>NUCLEOTIDE SEQUENCE [LARGE SCALE GENOMIC DNA]</scope>
    <source>
        <strain evidence="4 5">DSM 2461</strain>
    </source>
</reference>
<evidence type="ECO:0000313" key="5">
    <source>
        <dbReference type="Proteomes" id="UP000587760"/>
    </source>
</evidence>
<feature type="chain" id="PRO_5032428766" evidence="2">
    <location>
        <begin position="23"/>
        <end position="4746"/>
    </location>
</feature>
<dbReference type="SUPFAM" id="SSF49899">
    <property type="entry name" value="Concanavalin A-like lectins/glucanases"/>
    <property type="match status" value="1"/>
</dbReference>
<dbReference type="CDD" id="cd00146">
    <property type="entry name" value="PKD"/>
    <property type="match status" value="1"/>
</dbReference>
<dbReference type="InterPro" id="IPR011659">
    <property type="entry name" value="WD40"/>
</dbReference>
<dbReference type="Pfam" id="PF00963">
    <property type="entry name" value="Cohesin"/>
    <property type="match status" value="1"/>
</dbReference>
<sequence length="4746" mass="530268">MNMKKVILLPLLLITCFSFLNASPTIEARIDDVSYDIGDIVTVRIKIDDNPGIKGLFFDLSYDSQKMTFLDFSESLLLQRIYEENKLLYAHTNNQASLELGGHVIVSWFITEKGKTSLEEGTFAEIRFRVKERGLSEESFQFSFSNNKAVDIDSAEISQAVWQDSAAFILYNSGLSSFVDIVSPRNNEVVYSDSIILDALFTDGTGYKLIAANDANNYISSQIDGTSGSVVDLPIPVIDGTNQIELSLFDQSGERIARDQINVIKSSDSKFVKIVSPANHSLVNTNMVKVIVSSAFENPKVNGLSMEALGEFDQQNRGNTLFFKNFYLKEGFNTLTVEVQNEGAIYTDEIDIYYHKDDSVFRFVSPGAESVIKITDDLTVPVKGEISSRIDDTYLENTVHIQAVYHPRNTSRKSIVLVNMEQALIKETDLPSGDSTSAYIFELDNPIQLSNLDSGSIELIAYKNKRGGTVDDEIHRSFYIDSERLYIDLVQPNIHTEDILDTEDKVKYFNNGTDPTGTGIVLNENGSFVLNAQDRIVESIETFNTEGISDILRLSNGDVFALVNDSGKLKIYKNAFGGDVWSLILEKSNLHGYDLCETDLGLLVGVSNLYNNENSGLYILRGNDLVNISIGEPIPHVQFINEEDGLISLYGNDYSYLYTFNIFSLEENGSYLKAGITDKYEFDNNYFIQDFHLTSGGNTAVIHTLDNEVHFYTKSAGDVYKPVIFQGGQLSEDRIAKVVKGEYVDGDYNAFLLIEEDNKSPVVVMEHKSNKRFIINRDNNLHIPENQTLIGVDFFNNLFSFVTYDSTNNQYNIKRGQILFDSFFTEPQEYSYLPVQPYLVVNESNLALKQIDDSLIYLGYSGTSDGLYCMRTEYPAAGNMDFLYSNSDIEGLISFSIEADSSWVDNDALKIGFSVEEYNNPKFGSEGARTIKELLEIKSEYFSVYSETAKSSSRSELITVVFADMQPASSNLFFNLALETAGGLSPEIRKLSITKKVPVKLPRTGETELLLPIKGYIYDPTVREISIGTNGKVQVENGQFSHLFPIDSVEDEIDIRLYCENIAYESAEENFTVQLFDSVNTIDNIVICDNNNTPLIAEDEYKYTTEDSTVKVSGSFTGLIGLVVGFEVRDAETDALLKSGIFEKSSVLEDGMESGTFSDQIIELFPDEQTLNIYVENPGGLRTVYTAPVSGKRPEIYYNLPLSSQEIKLTNFEIDDIPPGSETINDSIVFDRKLNLTVNENPFTNVFEKEISIRGQIFSNYDFQDLKVKSYNSEILFEDGSDEILINVDAQGRFEVSVMVTLPEEMKNDTYSMAFIPTAPFLHELSRGLIINAEKSLVSTNVIPQFDGYMDGNSWETSEIQELKKPVRVRIDRFIPDGTKMTMIVNYEEEISGVLKEVNPDSNVYKLMDGYDEVSLKGAKLGNNRIQWWISYDNQTISTSASSKTGMVDFLFNLTGDVSYVDTSVTFDVIMQEYYDQNTLPQLIVSKDINTSLEILFNEKTILKDSRNGEVGPLDLTSQNVREGKNSLKINSFQLDGTEKTFVYEFMFDSKPPHVEISGYTYSENNDHLLSLSAVVEDYNLRDAVILYTIGGSESEYNTDPLYTYIGDGRFEVFWDLSSESFNPSVTEPIKVKVTDHAGHTQESDEFHGIADGLANPNEVVAYPIIIEESKKYHEVPYFEGEAGNSLFEDSGRAKFFSSSVGIEGLEIDDTYKIVRPDSVHLSSTDGTRDLLVGGTQNGSLIVEAGQSVVFHPGFSVKSGSSLSISTGMDEAANREAPVVDFTHDENYDSMSFAFYYRYEQEDEYSKDDKYKRILTLFDYEDIDAENCESIYLASKNTIPGDTSRVSLYLVRETGTKNNEIYNFNTETIIDGSTLTIDKTGFKSGWNLILLSLDRTTNSFSLAINNKAPLTEKYLFGNEEVDDIDIFSSILNANNINPDLSHYFGSKIGNENGHFSIAQPFYVNRTITIDEVPELESTLPADFVELDIQNRREYNFDSVQDDIGTEFYNLRSISPTFYSSLENSDYNDPGKGSLFARSEHKNYLKFSTAGKLLIFADSVEPAMYDVTASGSGDTFTISPTNGSVKTGRYFLSKKQGNHGLTNNKFYSVYGTVKIDGTADENDPAAAWLVLLIDGKETRIPLRTGQFHLVYDNQSGSTPSSVKLYIETTETITFEKDIVFTEGDYILPEEAHNGLEPARVETLYPFSTAGTVDLWYKPININNSGFSSYPVTIFDSEYLTLFTRLEGDDETTKFSARLKGDSSADLLLESDYPVTSGWHNLQLSYSVPDNIVYFYVDGKIAAMSSGSLPVSASMKTYVPNGDNMAIGGALAGSGANADGFIDSVYLSRIFQDLRYEDNRPVVYTYKQNNDDFNQTASTLNATLDIEKKYSGTVDSVVYTLESRDGSYRKFNEDGSVAGHGFDINAIPSGAYNFRASMIINGYRFDHRSAFIKNNRPNFSVQKATPLIVNGIAGDIGFGIRFDDSYLLQSNEGLYPGFALQIRGSRESQFDRTLYVFQDPQEPVLTWKYEWGESADDPLPVTVVNNELQLVFDQVISVENIEWELRSFYFENSFVKSVYQFDRISADREGTIPIATLSVDKPVRHIGVDNEEIEYKLLVKVGNKNGTIDRNLMEKLSIVTRSVSTDPEFPSVTEAEFKVNGTSFEIYYDDLLPDFGLYNCTVSLRYENESVSSIVLPIIWKSTEDTHDDIETTVKQLSITDFALLYLDRDEVNGKIDSKAKLYLEFKQSGIESGLYYDLDVYSTVNGDDYSLFHTLDRIQVDGNGFVIINDIPVPENSSKIILELYELEGETQNLLRDRELLIRNESDAPEVVITNTVPNRISYNNVLFTWKGFLNGSYNSAVQFSYNFDRQGWTTYKSDWTSLELYDLEEGYHLFEVKASYNSVESVVRSVPFFVDIQKPQFDLDKIVVVPNYEVDGIIKSARIHGNAGSVTDSSLSDLFIGGKRISFADDGSFPSTTIDIRKDGLNEIICAAFDEVGNKTEQIIKVDNSITDILFPSFSKNVYFAPATLVGSLNPAIVTDVEIYLSDPETVEYVPGDFSGWKKAKINSDRTFFVEDVYINPGSIVRTSDTSMTLAVKTKSGLVFTRDMTFTANQLILPIEMTFSSHAVEGENAPTLVQIDCKAHVDNISSWSIDYTGDGIYDDIVTVDNPLLSKEKSWSHTYSSLGLVSPRVRVITTDGNYFSVSDQIIIHEQIMESSNLLVNNPESLSSIRLEDGTDRVFVLAGSGSSYRIETYEIGRNDNYISDKLFTISLEGLGIDNPVDIHAIGKETLLIASNRAGSGYVYTLEANEFGNYVINSDLSFSLNNPVRELEKVGNSLFISVTDANYIAELAFDDGMLQKESLEIRYIDNPYLREVGANLTIAGENDGLIVADYSANRILSLDPDFRIADYYDDFGVGEREFQRPSLVETAENRVFIFDEVRKDIQIFDSMFNSVATLRYTAESTNNYMEETAMDDLKDMTIVIRNEGNRLYYYALMISGSTGKLSMIRLPQWEELRASVRNNKIVFLKDREIFTAKPDGSDLRRVLSSDSIPRIEGVLDYPAISPDGRKIVFTSRVELYDGNGDPSAGGNQHAYDNLYMVDITGENLTRIPLGIINNFEIERPVFSTNGDRIICSAKEPGGNWQIYTYNLETGGISKLFSSDENVRFPYYSPDDRFVVFTTDYDGDEEVVIADVENVNMRVAVTSNNTRDSYPVWSGLYPYEISNTDLDIDSKIAFVSERDFKKTAYFTYISRPSESDIRIVKKTGEEIGSDPDSAAMEITSAADEADYPSFTGDGQSVVFEYQKDWTTGLMRYDFKDVSTGIMNLPEDASKPAGMKNMIVDFDIELLDGDDLYLSWDPYTDKKTFYTVQFRLNNESAGYTEKKFFTDGHAVLNDMEMGSEYLIRVCIVENGEEAATTLWKKMTMPVVAARAEITVDEVNPYLVHLKAWKPTEETQWQYSWIIDNQEIPVQSTEEYLYEFSTSGTKTIMLKTSDSAKTYSDVSDPETVRIISDIVPSIEYVLPDDSSYVELSAENSLGERIDWASAKWTISGPGQSPLAPVYGSKTIIPLDIFKHKVNVNLALTRIPVNGQVATDTIEKNITIDLDFKDVKPVITYDVNESDPRLFTFSGSSSIGNIDWYNALWTVYGDGIVLHQQNGKSSISYRFPESGSEITYTVSLTVPRISDGQSETATQLVSVEPAPLEPVIDYEIITLEESGNTVGAKVLFSCSNSKGSSIDFSSARWSVPVAGAYGEQPTQIGPTAIYNLFNADGASQVEVSLTLMRKGGSDAITVSEKINLVPGDVTKPEIVVKKNTEKTSSGHAVILDALSSTGPNIDWERTQWLVDGQYAKTGPVVRYDLPNSGEEQVIRYVCTLFRHGDEPITDQGEVIVGGDTIKPLINLTENLGNNVFRLSVEKTEATNVDWTRTTWYIFDGNENVVKKQGSNILHTFVPKSEAMGYPVMVEMFFQNDDRPFVGYKTIDIEGDELVPVITWDLGSGGGDANVINFSAQASSGSGIDWSQTKWTFGDSSESQYGASVSHEYTIDGVSREYKVSLTLLRRSTNGVQETATVYKTINIASNEIKPVLKAQLHGDGYLVLTSEASEGRGLMLDRTSWLFEGEGDSQSLSLNTKEGTMSSTTVIDDNSVKFSASVGFGPVSASSSFVLGDVTNTTTNDYSDFIDKNESFSTSNSHTGATCRRYVGDQKRIVVTMFVYRMSPDGGMTGESITVNVDCDEARSGVSYE</sequence>
<dbReference type="Gene3D" id="2.60.40.10">
    <property type="entry name" value="Immunoglobulins"/>
    <property type="match status" value="1"/>
</dbReference>
<protein>
    <submittedName>
        <fullName evidence="4">Tol biopolymer transport system component</fullName>
    </submittedName>
</protein>
<keyword evidence="5" id="KW-1185">Reference proteome</keyword>
<gene>
    <name evidence="4" type="ORF">HNR50_000100</name>
</gene>
<dbReference type="GO" id="GO:0030246">
    <property type="term" value="F:carbohydrate binding"/>
    <property type="evidence" value="ECO:0007669"/>
    <property type="project" value="InterPro"/>
</dbReference>
<name>A0A841R5N9_9SPIO</name>
<dbReference type="InterPro" id="IPR008965">
    <property type="entry name" value="CBM2/CBM3_carb-bd_dom_sf"/>
</dbReference>
<dbReference type="EMBL" id="JACHGJ010000001">
    <property type="protein sequence ID" value="MBB6478467.1"/>
    <property type="molecule type" value="Genomic_DNA"/>
</dbReference>
<dbReference type="Gene3D" id="2.120.10.30">
    <property type="entry name" value="TolB, C-terminal domain"/>
    <property type="match status" value="1"/>
</dbReference>
<dbReference type="GO" id="GO:0000272">
    <property type="term" value="P:polysaccharide catabolic process"/>
    <property type="evidence" value="ECO:0007669"/>
    <property type="project" value="InterPro"/>
</dbReference>
<dbReference type="Gene3D" id="2.60.40.680">
    <property type="match status" value="1"/>
</dbReference>
<dbReference type="Proteomes" id="UP000587760">
    <property type="component" value="Unassembled WGS sequence"/>
</dbReference>
<dbReference type="PANTHER" id="PTHR36842:SF1">
    <property type="entry name" value="PROTEIN TOLB"/>
    <property type="match status" value="1"/>
</dbReference>
<dbReference type="SUPFAM" id="SSF82171">
    <property type="entry name" value="DPP6 N-terminal domain-like"/>
    <property type="match status" value="1"/>
</dbReference>
<dbReference type="InterPro" id="IPR013783">
    <property type="entry name" value="Ig-like_fold"/>
</dbReference>